<dbReference type="Proteomes" id="UP001189429">
    <property type="component" value="Unassembled WGS sequence"/>
</dbReference>
<feature type="region of interest" description="Disordered" evidence="1">
    <location>
        <begin position="1204"/>
        <end position="1224"/>
    </location>
</feature>
<evidence type="ECO:0000313" key="3">
    <source>
        <dbReference type="EMBL" id="CAK0802014.1"/>
    </source>
</evidence>
<sequence>EVLEAKREIGGLLTLIENQDATIGQLQEASSTATAAAETVAATGQRRDQIMDALIGGKGKPPSFANVKKPDYFDWSFKFNAFIGNRSRKALEGVTQVGNQGGSEAYRRLRYQCDPQNVGSILSRLMKALEFGFGGESEFLDNLAKFENLIEECEKLEDIEWNTIKKVTSDYLPTKQSMPGGPAPMGVGWAQTSGKWDRRPCKCADRKGGKGRDSNGNGKDSKGQGKDRGDEGGKDDGKPKFQGHCGRRGKSGHKQKDCRPKTNEVDTGDWGSWNEGWNTDDRGKGWGGQQGQGQGEPAPAQPSKVCDDESAWIFAVGTCDGSKGTRVGLPRLPDIQGAKLEMKVANGAKIRRCGDKQVNPKTESDDEINVKFHVADVMRPTLSVTSINIAGAGVELPPSSARGSASIARDSKSGRKRLGLIEAFGLFFLRATVMACAGAKRGARGLVAKSAATDDATPFLAQEVDQPIELAVRMEATAVTVPREPAKAEREAHEATHCPCAARFADCVAGRGLDDRRERLAEVEGAPVVQIGCMFGQARRCERVHPVKKPIDNVYHATASVWCVAKGSRDMFVVKCLRRYVEKLGHEKVTVQCDPENAAKDVAIKVSRGVGKKASFRTAPKTSKGSGGVVGGFHAFIEGMTRTWRRAIGDKCGIVIELRHPIMAWIVRRASWTRDRFLVRRSGYKTSFERQNENRHDKKVVPLGETMMRGQPRPVAARFETAWGCGIYLGRSLEDDARICGARQGIIMARSVRRLVESERYDKQLSLATRGAPSGLKAANASAPVVGGEAPNLNLPQPARLPGSEVAAARPQEGKAKTPETTVDANMGDVGDDDPQPVERRPRGRPPARVLPNPMSAEFTPGCSGCVGISCRRSNWCLERRGAPPDAPLGKRAAAEDAEPAPEPERTAGSEEPQSSAGKRSSDDSGAPAEGEAPPKERNIGAVTIANVTLDPNFELLGGAYYDDDDGEHFDPNQVHEGIKREAKSMESLGVGGPVLRPCGKKAWGTRWCHREEGDGVWSRFVAGQFKDAKAGDFFACASRAGAVRALMAAALLLKHVIATTDFSAAFMRAPVKDGADIYVEMPPECGMGRGFAWELKKSLYGLREAALRSQEYLESIVVGLGFEMCAAEPAAYHGLEKGIRVVINTGDLLASGPARRVLDECFDKLAEHLVIEGRFVLGGDPVIYLGSSLQRFDDVIVDNSKPGHVGHPRGVGPDLTEPGAEEPLKSEEHSLYRRCCGKIQYAIPRRLGVMYPLKELGRRLSEPRKADMKCLKHLLRYLNGARDMAMAHRLSNDWRRLRGCTGSDLAGCHETRKSTCCGIVRWCGVATSACARAESVLAQSSPEVEYLGAVELAAAALEKCRSMLGLAAVDMFGSAVVAALSAGRSARFLATFMILGVLDECDDADGTDCVEFFVYGDASGADGRDGDGGGDGADAGTAAACDRGGRPRMQLACHLDDHAAMVHVAPNCPALANRARWMVTRGTCSVRCAVLPAERATLCRADSPETLGFCDHGCRGLSGR</sequence>
<keyword evidence="4" id="KW-1185">Reference proteome</keyword>
<feature type="non-terminal residue" evidence="3">
    <location>
        <position position="1"/>
    </location>
</feature>
<dbReference type="Pfam" id="PF07727">
    <property type="entry name" value="RVT_2"/>
    <property type="match status" value="1"/>
</dbReference>
<feature type="non-terminal residue" evidence="3">
    <location>
        <position position="1521"/>
    </location>
</feature>
<feature type="region of interest" description="Disordered" evidence="1">
    <location>
        <begin position="788"/>
        <end position="859"/>
    </location>
</feature>
<feature type="region of interest" description="Disordered" evidence="1">
    <location>
        <begin position="172"/>
        <end position="304"/>
    </location>
</feature>
<name>A0ABN9Q8A6_9DINO</name>
<gene>
    <name evidence="3" type="ORF">PCOR1329_LOCUS9672</name>
</gene>
<reference evidence="3" key="1">
    <citation type="submission" date="2023-10" db="EMBL/GenBank/DDBJ databases">
        <authorList>
            <person name="Chen Y."/>
            <person name="Shah S."/>
            <person name="Dougan E. K."/>
            <person name="Thang M."/>
            <person name="Chan C."/>
        </authorList>
    </citation>
    <scope>NUCLEOTIDE SEQUENCE [LARGE SCALE GENOMIC DNA]</scope>
</reference>
<feature type="compositionally biased region" description="Low complexity" evidence="1">
    <location>
        <begin position="1204"/>
        <end position="1214"/>
    </location>
</feature>
<feature type="domain" description="Reverse transcriptase Ty1/copia-type" evidence="2">
    <location>
        <begin position="997"/>
        <end position="1170"/>
    </location>
</feature>
<evidence type="ECO:0000259" key="2">
    <source>
        <dbReference type="Pfam" id="PF07727"/>
    </source>
</evidence>
<feature type="compositionally biased region" description="Gly residues" evidence="1">
    <location>
        <begin position="285"/>
        <end position="294"/>
    </location>
</feature>
<proteinExistence type="predicted"/>
<organism evidence="3 4">
    <name type="scientific">Prorocentrum cordatum</name>
    <dbReference type="NCBI Taxonomy" id="2364126"/>
    <lineage>
        <taxon>Eukaryota</taxon>
        <taxon>Sar</taxon>
        <taxon>Alveolata</taxon>
        <taxon>Dinophyceae</taxon>
        <taxon>Prorocentrales</taxon>
        <taxon>Prorocentraceae</taxon>
        <taxon>Prorocentrum</taxon>
    </lineage>
</organism>
<accession>A0ABN9Q8A6</accession>
<evidence type="ECO:0000313" key="4">
    <source>
        <dbReference type="Proteomes" id="UP001189429"/>
    </source>
</evidence>
<feature type="region of interest" description="Disordered" evidence="1">
    <location>
        <begin position="881"/>
        <end position="940"/>
    </location>
</feature>
<dbReference type="EMBL" id="CAUYUJ010002705">
    <property type="protein sequence ID" value="CAK0802014.1"/>
    <property type="molecule type" value="Genomic_DNA"/>
</dbReference>
<evidence type="ECO:0000256" key="1">
    <source>
        <dbReference type="SAM" id="MobiDB-lite"/>
    </source>
</evidence>
<feature type="compositionally biased region" description="Basic and acidic residues" evidence="1">
    <location>
        <begin position="254"/>
        <end position="264"/>
    </location>
</feature>
<protein>
    <recommendedName>
        <fullName evidence="2">Reverse transcriptase Ty1/copia-type domain-containing protein</fullName>
    </recommendedName>
</protein>
<comment type="caution">
    <text evidence="3">The sequence shown here is derived from an EMBL/GenBank/DDBJ whole genome shotgun (WGS) entry which is preliminary data.</text>
</comment>
<feature type="compositionally biased region" description="Basic and acidic residues" evidence="1">
    <location>
        <begin position="195"/>
        <end position="239"/>
    </location>
</feature>
<dbReference type="InterPro" id="IPR013103">
    <property type="entry name" value="RVT_2"/>
</dbReference>